<dbReference type="STRING" id="499555.BJL86_0646"/>
<evidence type="ECO:0000256" key="1">
    <source>
        <dbReference type="SAM" id="MobiDB-lite"/>
    </source>
</evidence>
<protein>
    <recommendedName>
        <fullName evidence="5">TIGR03943 family protein</fullName>
    </recommendedName>
</protein>
<dbReference type="RefSeq" id="WP_075844818.1">
    <property type="nucleotide sequence ID" value="NZ_CP015961.1"/>
</dbReference>
<dbReference type="NCBIfam" id="TIGR03943">
    <property type="entry name" value="TIGR03943 family putative permease subunit"/>
    <property type="match status" value="1"/>
</dbReference>
<feature type="region of interest" description="Disordered" evidence="1">
    <location>
        <begin position="214"/>
        <end position="249"/>
    </location>
</feature>
<dbReference type="EMBL" id="CP015961">
    <property type="protein sequence ID" value="ANI91448.1"/>
    <property type="molecule type" value="Genomic_DNA"/>
</dbReference>
<keyword evidence="2" id="KW-0812">Transmembrane</keyword>
<proteinExistence type="predicted"/>
<reference evidence="3 4" key="1">
    <citation type="submission" date="2016-06" db="EMBL/GenBank/DDBJ databases">
        <title>Complete genome sequence of a saline-alkali tolerant type strain Dietzia timorensis ID05-A0528T.</title>
        <authorList>
            <person name="Wu X."/>
        </authorList>
    </citation>
    <scope>NUCLEOTIDE SEQUENCE [LARGE SCALE GENOMIC DNA]</scope>
    <source>
        <strain evidence="3 4">ID05-A0528</strain>
    </source>
</reference>
<dbReference type="OrthoDB" id="359029at2"/>
<dbReference type="InterPro" id="IPR015402">
    <property type="entry name" value="DUF1980"/>
</dbReference>
<keyword evidence="4" id="KW-1185">Reference proteome</keyword>
<organism evidence="3 4">
    <name type="scientific">Dietzia timorensis</name>
    <dbReference type="NCBI Taxonomy" id="499555"/>
    <lineage>
        <taxon>Bacteria</taxon>
        <taxon>Bacillati</taxon>
        <taxon>Actinomycetota</taxon>
        <taxon>Actinomycetes</taxon>
        <taxon>Mycobacteriales</taxon>
        <taxon>Dietziaceae</taxon>
        <taxon>Dietzia</taxon>
    </lineage>
</organism>
<evidence type="ECO:0000256" key="2">
    <source>
        <dbReference type="SAM" id="Phobius"/>
    </source>
</evidence>
<dbReference type="Proteomes" id="UP000186104">
    <property type="component" value="Chromosome"/>
</dbReference>
<feature type="transmembrane region" description="Helical" evidence="2">
    <location>
        <begin position="89"/>
        <end position="110"/>
    </location>
</feature>
<keyword evidence="2" id="KW-1133">Transmembrane helix</keyword>
<feature type="transmembrane region" description="Helical" evidence="2">
    <location>
        <begin position="20"/>
        <end position="40"/>
    </location>
</feature>
<dbReference type="KEGG" id="dtm:BJL86_0646"/>
<gene>
    <name evidence="3" type="ORF">BJL86_0646</name>
</gene>
<evidence type="ECO:0008006" key="5">
    <source>
        <dbReference type="Google" id="ProtNLM"/>
    </source>
</evidence>
<sequence length="249" mass="25989">MVAACGRALRLGRGAADCVLLFLGAALVVIALNGTVHLYLAPSMRWPVLIAGLLIMGLAAADAALGGGENSHSEGHRHSHVHSHDPARLPWLLLVPGALLLFVVPGPIGADASDEYTVRSGAMYSGPLPPGNAPEISIQELWVRAERPEDHSLDGRELTLTGQVLDDGGRPRIGRVIITCCAADAKTISAGVSAESAHLLDGIAPGEWVRAVVSESPRDNADPSDGSPTVAVRDVLPIDPPDSPYETPR</sequence>
<evidence type="ECO:0000313" key="3">
    <source>
        <dbReference type="EMBL" id="ANI91448.1"/>
    </source>
</evidence>
<accession>A0A173LIU5</accession>
<keyword evidence="2" id="KW-0472">Membrane</keyword>
<feature type="transmembrane region" description="Helical" evidence="2">
    <location>
        <begin position="46"/>
        <end position="68"/>
    </location>
</feature>
<dbReference type="AlphaFoldDB" id="A0A173LIU5"/>
<name>A0A173LIU5_9ACTN</name>
<evidence type="ECO:0000313" key="4">
    <source>
        <dbReference type="Proteomes" id="UP000186104"/>
    </source>
</evidence>